<sequence>MGKLLFWIIVVLVALVVARIAARAAVRNAQGARPAGRRGFRRSAGSAPAGPPEQMVRCAHCGIHLPRSEATLIGGRIWCSQEHARLGAKN</sequence>
<dbReference type="AlphaFoldDB" id="A0A1W6YWQ4"/>
<accession>A0A1W6YWQ4</accession>
<keyword evidence="3" id="KW-1185">Reference proteome</keyword>
<proteinExistence type="predicted"/>
<evidence type="ECO:0008006" key="4">
    <source>
        <dbReference type="Google" id="ProtNLM"/>
    </source>
</evidence>
<evidence type="ECO:0000313" key="2">
    <source>
        <dbReference type="EMBL" id="ARP85033.1"/>
    </source>
</evidence>
<dbReference type="NCBIfam" id="NF041023">
    <property type="entry name" value="PP0621_fam"/>
    <property type="match status" value="1"/>
</dbReference>
<dbReference type="EMBL" id="CP021109">
    <property type="protein sequence ID" value="ARP85033.1"/>
    <property type="molecule type" value="Genomic_DNA"/>
</dbReference>
<protein>
    <recommendedName>
        <fullName evidence="4">Deaminase</fullName>
    </recommendedName>
</protein>
<gene>
    <name evidence="2" type="ORF">CAL13_01440</name>
</gene>
<feature type="region of interest" description="Disordered" evidence="1">
    <location>
        <begin position="29"/>
        <end position="53"/>
    </location>
</feature>
<dbReference type="RefSeq" id="WP_086071285.1">
    <property type="nucleotide sequence ID" value="NZ_CP021109.1"/>
</dbReference>
<name>A0A1W6YWQ4_9BORD</name>
<dbReference type="InterPro" id="IPR049708">
    <property type="entry name" value="PP0621-like"/>
</dbReference>
<evidence type="ECO:0000313" key="3">
    <source>
        <dbReference type="Proteomes" id="UP000194139"/>
    </source>
</evidence>
<dbReference type="Proteomes" id="UP000194139">
    <property type="component" value="Chromosome"/>
</dbReference>
<organism evidence="2 3">
    <name type="scientific">Bordetella genomosp. 9</name>
    <dbReference type="NCBI Taxonomy" id="1416803"/>
    <lineage>
        <taxon>Bacteria</taxon>
        <taxon>Pseudomonadati</taxon>
        <taxon>Pseudomonadota</taxon>
        <taxon>Betaproteobacteria</taxon>
        <taxon>Burkholderiales</taxon>
        <taxon>Alcaligenaceae</taxon>
        <taxon>Bordetella</taxon>
    </lineage>
</organism>
<evidence type="ECO:0000256" key="1">
    <source>
        <dbReference type="SAM" id="MobiDB-lite"/>
    </source>
</evidence>
<reference evidence="2 3" key="1">
    <citation type="submission" date="2017-05" db="EMBL/GenBank/DDBJ databases">
        <title>Complete and WGS of Bordetella genogroups.</title>
        <authorList>
            <person name="Spilker T."/>
            <person name="LiPuma J."/>
        </authorList>
    </citation>
    <scope>NUCLEOTIDE SEQUENCE [LARGE SCALE GENOMIC DNA]</scope>
    <source>
        <strain evidence="2 3">AU17164</strain>
    </source>
</reference>